<proteinExistence type="predicted"/>
<evidence type="ECO:0000313" key="5">
    <source>
        <dbReference type="Proteomes" id="UP000287352"/>
    </source>
</evidence>
<name>A0A401ZWG7_9CHLR</name>
<dbReference type="SUPFAM" id="SSF52200">
    <property type="entry name" value="Toll/Interleukin receptor TIR domain"/>
    <property type="match status" value="1"/>
</dbReference>
<feature type="transmembrane region" description="Helical" evidence="1">
    <location>
        <begin position="645"/>
        <end position="662"/>
    </location>
</feature>
<feature type="transmembrane region" description="Helical" evidence="1">
    <location>
        <begin position="706"/>
        <end position="726"/>
    </location>
</feature>
<dbReference type="EMBL" id="BIFR01000001">
    <property type="protein sequence ID" value="GCE11156.1"/>
    <property type="molecule type" value="Genomic_DNA"/>
</dbReference>
<feature type="transmembrane region" description="Helical" evidence="1">
    <location>
        <begin position="621"/>
        <end position="639"/>
    </location>
</feature>
<dbReference type="PROSITE" id="PS50837">
    <property type="entry name" value="NACHT"/>
    <property type="match status" value="1"/>
</dbReference>
<dbReference type="InterPro" id="IPR007111">
    <property type="entry name" value="NACHT_NTPase"/>
</dbReference>
<gene>
    <name evidence="4" type="ORF">KTT_10150</name>
</gene>
<dbReference type="GO" id="GO:0007165">
    <property type="term" value="P:signal transduction"/>
    <property type="evidence" value="ECO:0007669"/>
    <property type="project" value="InterPro"/>
</dbReference>
<dbReference type="Proteomes" id="UP000287352">
    <property type="component" value="Unassembled WGS sequence"/>
</dbReference>
<evidence type="ECO:0000256" key="1">
    <source>
        <dbReference type="SAM" id="Phobius"/>
    </source>
</evidence>
<keyword evidence="1" id="KW-0812">Transmembrane</keyword>
<comment type="caution">
    <text evidence="4">The sequence shown here is derived from an EMBL/GenBank/DDBJ whole genome shotgun (WGS) entry which is preliminary data.</text>
</comment>
<sequence>MTQRPADSPHLLFYSYSHKDELLREQLETHLRLLSRQGLIAEWHDRKLLPGTSRAYEINSYLEAASLVLVLVSPDFLASDYCYEVEMQRALERHQRGETHVIPIILRPCDWKESPLAALECLPRNGKPITQWDDQDEAFLAIAKGLRQVIEHVPLTAHPLPPLQQENRTRLMKRVRATWIDGLLNQSLQQATWLELGLQEQPDAVENPWDLLVQELDEGTRSLPAGTSISQVYDQAEGRLLILGAPGAGKTTLLLQLAKTLLERAERDALHPVPVVFVLSSWAQKRLPLQEWLIEELKVRYQIPQKIAQHWLREQRILPLLDGLDEVSSTVRLTCIKAINSYLEQLTDHSPLILTSRSAEYGQLSTLVNLRKAVSVQPLSQEQIEYYLRPGGERVAGIRHAFREDSTLAEMAKTPLLLSIFVLAYLDAPREALPVGHSHEETLHLLFAAYTRRMLRRRGKLRSGSIHLILEWLTFIARQMHYYQQTIFSLETLQAEGLPQRNQFLYRLTYPLKGALIFGLIIAGFDSLGLWLIQWQEYQTEHMPDPLGFSFHHALNDFIGIGMVASLIGAIIILPLKPHQTSKNIMAMITHGTSASSNRKTPSLDIQPSEIVHWNWSWKDLLIGMGWGLGIGGFIGLLIAPGGFLIYLAAILLFSTLIKILNLNLTGRLWQRPLKRQSFKVQLFISLLALSGVICLLRLVTSLTSLGVALIIGLPIWLIVSIYRMASGQQVLQRAQFRPNEGIRRSGKNGLLLGISLTIGLNLILDLVSWLFMPIWFGYRTNTGMFLWGSLLGTCVGLALSLYFGLNAFTQHYILRLWLWLFDYLPLKLASFLDEMSERILLRRIGGSYIFIHRFLLDYFATMTPDEQKQLAATSQTQHKQVALHSSLTLKRSIALLILVFVIIISLIGTVNLYQIGTQTRIAGTATAIALFKGPLAWHYPKTYPGSGSIALFSSLKQRDLMLPDVEDTGCQSQAEGYHVSQEETKKMTLCGYSTNFQNLAVQVQMTIVHGNCGGLLAGQHGPNTGYVFSVCQDGTYRLSKILPQGDPIDLIPTTKLPPDLSLPRQITLAVVARDKIILLYVQGKQIDHFQDSDYMQGTLALIALAQKDSTEIQYNNLRVWTITS</sequence>
<dbReference type="Pfam" id="PF13676">
    <property type="entry name" value="TIR_2"/>
    <property type="match status" value="1"/>
</dbReference>
<reference evidence="5" key="1">
    <citation type="submission" date="2018-12" db="EMBL/GenBank/DDBJ databases">
        <title>Tengunoibacter tsumagoiensis gen. nov., sp. nov., Dictyobacter kobayashii sp. nov., D. alpinus sp. nov., and D. joshuensis sp. nov. and description of Dictyobacteraceae fam. nov. within the order Ktedonobacterales isolated from Tengu-no-mugimeshi.</title>
        <authorList>
            <person name="Wang C.M."/>
            <person name="Zheng Y."/>
            <person name="Sakai Y."/>
            <person name="Toyoda A."/>
            <person name="Minakuchi Y."/>
            <person name="Abe K."/>
            <person name="Yokota A."/>
            <person name="Yabe S."/>
        </authorList>
    </citation>
    <scope>NUCLEOTIDE SEQUENCE [LARGE SCALE GENOMIC DNA]</scope>
    <source>
        <strain evidence="5">Uno3</strain>
    </source>
</reference>
<protein>
    <submittedName>
        <fullName evidence="4">Uncharacterized protein</fullName>
    </submittedName>
</protein>
<dbReference type="SUPFAM" id="SSF52540">
    <property type="entry name" value="P-loop containing nucleoside triphosphate hydrolases"/>
    <property type="match status" value="1"/>
</dbReference>
<dbReference type="AlphaFoldDB" id="A0A401ZWG7"/>
<evidence type="ECO:0000259" key="2">
    <source>
        <dbReference type="PROSITE" id="PS50104"/>
    </source>
</evidence>
<dbReference type="RefSeq" id="WP_161975284.1">
    <property type="nucleotide sequence ID" value="NZ_BIFR01000001.1"/>
</dbReference>
<dbReference type="PROSITE" id="PS50104">
    <property type="entry name" value="TIR"/>
    <property type="match status" value="1"/>
</dbReference>
<keyword evidence="1" id="KW-1133">Transmembrane helix</keyword>
<accession>A0A401ZWG7</accession>
<feature type="domain" description="TIR" evidence="2">
    <location>
        <begin position="8"/>
        <end position="150"/>
    </location>
</feature>
<keyword evidence="5" id="KW-1185">Reference proteome</keyword>
<dbReference type="Gene3D" id="3.40.50.10140">
    <property type="entry name" value="Toll/interleukin-1 receptor homology (TIR) domain"/>
    <property type="match status" value="1"/>
</dbReference>
<dbReference type="InterPro" id="IPR035897">
    <property type="entry name" value="Toll_tir_struct_dom_sf"/>
</dbReference>
<dbReference type="InterPro" id="IPR027417">
    <property type="entry name" value="P-loop_NTPase"/>
</dbReference>
<organism evidence="4 5">
    <name type="scientific">Tengunoibacter tsumagoiensis</name>
    <dbReference type="NCBI Taxonomy" id="2014871"/>
    <lineage>
        <taxon>Bacteria</taxon>
        <taxon>Bacillati</taxon>
        <taxon>Chloroflexota</taxon>
        <taxon>Ktedonobacteria</taxon>
        <taxon>Ktedonobacterales</taxon>
        <taxon>Dictyobacteraceae</taxon>
        <taxon>Tengunoibacter</taxon>
    </lineage>
</organism>
<dbReference type="SMART" id="SM00255">
    <property type="entry name" value="TIR"/>
    <property type="match status" value="1"/>
</dbReference>
<evidence type="ECO:0000313" key="4">
    <source>
        <dbReference type="EMBL" id="GCE11156.1"/>
    </source>
</evidence>
<feature type="transmembrane region" description="Helical" evidence="1">
    <location>
        <begin position="515"/>
        <end position="534"/>
    </location>
</feature>
<keyword evidence="1" id="KW-0472">Membrane</keyword>
<feature type="transmembrane region" description="Helical" evidence="1">
    <location>
        <begin position="785"/>
        <end position="806"/>
    </location>
</feature>
<feature type="transmembrane region" description="Helical" evidence="1">
    <location>
        <begin position="894"/>
        <end position="914"/>
    </location>
</feature>
<dbReference type="InterPro" id="IPR000157">
    <property type="entry name" value="TIR_dom"/>
</dbReference>
<feature type="transmembrane region" description="Helical" evidence="1">
    <location>
        <begin position="751"/>
        <end position="773"/>
    </location>
</feature>
<feature type="transmembrane region" description="Helical" evidence="1">
    <location>
        <begin position="554"/>
        <end position="576"/>
    </location>
</feature>
<feature type="transmembrane region" description="Helical" evidence="1">
    <location>
        <begin position="683"/>
        <end position="700"/>
    </location>
</feature>
<evidence type="ECO:0000259" key="3">
    <source>
        <dbReference type="PROSITE" id="PS50837"/>
    </source>
</evidence>
<dbReference type="Gene3D" id="2.60.120.560">
    <property type="entry name" value="Exo-inulinase, domain 1"/>
    <property type="match status" value="1"/>
</dbReference>
<feature type="domain" description="NACHT" evidence="3">
    <location>
        <begin position="238"/>
        <end position="358"/>
    </location>
</feature>
<dbReference type="Gene3D" id="3.40.50.300">
    <property type="entry name" value="P-loop containing nucleotide triphosphate hydrolases"/>
    <property type="match status" value="1"/>
</dbReference>
<dbReference type="Pfam" id="PF05729">
    <property type="entry name" value="NACHT"/>
    <property type="match status" value="1"/>
</dbReference>